<dbReference type="GO" id="GO:0032259">
    <property type="term" value="P:methylation"/>
    <property type="evidence" value="ECO:0007669"/>
    <property type="project" value="UniProtKB-KW"/>
</dbReference>
<dbReference type="Proteomes" id="UP001551011">
    <property type="component" value="Unassembled WGS sequence"/>
</dbReference>
<sequence>MADGSGVPSDAPEGPEGYDTYSAPIMTPFVGELLDAVDLRPGATVLDIACGTGFTARAAAALVGPAGRVFGVDIDADMIRVARDRHPRLYPDIEFTVASADLLPYPDAGFDAVVCQQGAQFFPDLDAALAEAARVTRPGGRFAATVWAPLDRQPYFLAQQRAVEEYGGPEAPRHFALPFARTAGQLTTALRTAGYGDTAHREITFGITLPPLDQYVPAHLATLWGGLIREAGGEEALTRAARLVRGQLADRAGTDGTATLPFTAVLVTATR</sequence>
<evidence type="ECO:0000259" key="1">
    <source>
        <dbReference type="Pfam" id="PF13649"/>
    </source>
</evidence>
<keyword evidence="2" id="KW-0808">Transferase</keyword>
<dbReference type="EMBL" id="JBFAEG010000002">
    <property type="protein sequence ID" value="MEU5706060.1"/>
    <property type="molecule type" value="Genomic_DNA"/>
</dbReference>
<comment type="caution">
    <text evidence="2">The sequence shown here is derived from an EMBL/GenBank/DDBJ whole genome shotgun (WGS) entry which is preliminary data.</text>
</comment>
<keyword evidence="3" id="KW-1185">Reference proteome</keyword>
<dbReference type="CDD" id="cd02440">
    <property type="entry name" value="AdoMet_MTases"/>
    <property type="match status" value="1"/>
</dbReference>
<dbReference type="PANTHER" id="PTHR43591">
    <property type="entry name" value="METHYLTRANSFERASE"/>
    <property type="match status" value="1"/>
</dbReference>
<dbReference type="Gene3D" id="3.40.50.150">
    <property type="entry name" value="Vaccinia Virus protein VP39"/>
    <property type="match status" value="1"/>
</dbReference>
<dbReference type="SUPFAM" id="SSF53335">
    <property type="entry name" value="S-adenosyl-L-methionine-dependent methyltransferases"/>
    <property type="match status" value="1"/>
</dbReference>
<proteinExistence type="predicted"/>
<dbReference type="RefSeq" id="WP_030656954.1">
    <property type="nucleotide sequence ID" value="NZ_JBEXDP010000001.1"/>
</dbReference>
<keyword evidence="2" id="KW-0489">Methyltransferase</keyword>
<gene>
    <name evidence="2" type="ORF">AB0H04_04120</name>
</gene>
<evidence type="ECO:0000313" key="2">
    <source>
        <dbReference type="EMBL" id="MEU5706060.1"/>
    </source>
</evidence>
<name>A0ABV3A354_9ACTN</name>
<dbReference type="InterPro" id="IPR041698">
    <property type="entry name" value="Methyltransf_25"/>
</dbReference>
<protein>
    <submittedName>
        <fullName evidence="2">Methyltransferase domain-containing protein</fullName>
    </submittedName>
</protein>
<dbReference type="Pfam" id="PF13649">
    <property type="entry name" value="Methyltransf_25"/>
    <property type="match status" value="1"/>
</dbReference>
<feature type="domain" description="Methyltransferase" evidence="1">
    <location>
        <begin position="45"/>
        <end position="140"/>
    </location>
</feature>
<dbReference type="GO" id="GO:0008168">
    <property type="term" value="F:methyltransferase activity"/>
    <property type="evidence" value="ECO:0007669"/>
    <property type="project" value="UniProtKB-KW"/>
</dbReference>
<evidence type="ECO:0000313" key="3">
    <source>
        <dbReference type="Proteomes" id="UP001551011"/>
    </source>
</evidence>
<dbReference type="PANTHER" id="PTHR43591:SF24">
    <property type="entry name" value="2-METHOXY-6-POLYPRENYL-1,4-BENZOQUINOL METHYLASE, MITOCHONDRIAL"/>
    <property type="match status" value="1"/>
</dbReference>
<dbReference type="InterPro" id="IPR029063">
    <property type="entry name" value="SAM-dependent_MTases_sf"/>
</dbReference>
<organism evidence="2 3">
    <name type="scientific">Streptomyces flaveolus</name>
    <dbReference type="NCBI Taxonomy" id="67297"/>
    <lineage>
        <taxon>Bacteria</taxon>
        <taxon>Bacillati</taxon>
        <taxon>Actinomycetota</taxon>
        <taxon>Actinomycetes</taxon>
        <taxon>Kitasatosporales</taxon>
        <taxon>Streptomycetaceae</taxon>
        <taxon>Streptomyces</taxon>
    </lineage>
</organism>
<reference evidence="2 3" key="1">
    <citation type="submission" date="2024-06" db="EMBL/GenBank/DDBJ databases">
        <title>The Natural Products Discovery Center: Release of the First 8490 Sequenced Strains for Exploring Actinobacteria Biosynthetic Diversity.</title>
        <authorList>
            <person name="Kalkreuter E."/>
            <person name="Kautsar S.A."/>
            <person name="Yang D."/>
            <person name="Bader C.D."/>
            <person name="Teijaro C.N."/>
            <person name="Fluegel L."/>
            <person name="Davis C.M."/>
            <person name="Simpson J.R."/>
            <person name="Lauterbach L."/>
            <person name="Steele A.D."/>
            <person name="Gui C."/>
            <person name="Meng S."/>
            <person name="Li G."/>
            <person name="Viehrig K."/>
            <person name="Ye F."/>
            <person name="Su P."/>
            <person name="Kiefer A.F."/>
            <person name="Nichols A."/>
            <person name="Cepeda A.J."/>
            <person name="Yan W."/>
            <person name="Fan B."/>
            <person name="Jiang Y."/>
            <person name="Adhikari A."/>
            <person name="Zheng C.-J."/>
            <person name="Schuster L."/>
            <person name="Cowan T.M."/>
            <person name="Smanski M.J."/>
            <person name="Chevrette M.G."/>
            <person name="De Carvalho L.P.S."/>
            <person name="Shen B."/>
        </authorList>
    </citation>
    <scope>NUCLEOTIDE SEQUENCE [LARGE SCALE GENOMIC DNA]</scope>
    <source>
        <strain evidence="2 3">NPDC020594</strain>
    </source>
</reference>
<accession>A0ABV3A354</accession>